<comment type="cofactor">
    <cofactor evidence="1">
        <name>Zn(2+)</name>
        <dbReference type="ChEBI" id="CHEBI:29105"/>
    </cofactor>
</comment>
<organism evidence="6">
    <name type="scientific">marine sediment metagenome</name>
    <dbReference type="NCBI Taxonomy" id="412755"/>
    <lineage>
        <taxon>unclassified sequences</taxon>
        <taxon>metagenomes</taxon>
        <taxon>ecological metagenomes</taxon>
    </lineage>
</organism>
<feature type="non-terminal residue" evidence="6">
    <location>
        <position position="171"/>
    </location>
</feature>
<feature type="domain" description="Succinylglutamate desuccinylase/Aspartoacylase catalytic" evidence="5">
    <location>
        <begin position="46"/>
        <end position="108"/>
    </location>
</feature>
<dbReference type="GO" id="GO:0016788">
    <property type="term" value="F:hydrolase activity, acting on ester bonds"/>
    <property type="evidence" value="ECO:0007669"/>
    <property type="project" value="InterPro"/>
</dbReference>
<protein>
    <recommendedName>
        <fullName evidence="5">Succinylglutamate desuccinylase/Aspartoacylase catalytic domain-containing protein</fullName>
    </recommendedName>
</protein>
<reference evidence="6" key="1">
    <citation type="journal article" date="2014" name="Front. Microbiol.">
        <title>High frequency of phylogenetically diverse reductive dehalogenase-homologous genes in deep subseafloor sedimentary metagenomes.</title>
        <authorList>
            <person name="Kawai M."/>
            <person name="Futagami T."/>
            <person name="Toyoda A."/>
            <person name="Takaki Y."/>
            <person name="Nishi S."/>
            <person name="Hori S."/>
            <person name="Arai W."/>
            <person name="Tsubouchi T."/>
            <person name="Morono Y."/>
            <person name="Uchiyama I."/>
            <person name="Ito T."/>
            <person name="Fujiyama A."/>
            <person name="Inagaki F."/>
            <person name="Takami H."/>
        </authorList>
    </citation>
    <scope>NUCLEOTIDE SEQUENCE</scope>
    <source>
        <strain evidence="6">Expedition CK06-06</strain>
    </source>
</reference>
<dbReference type="Pfam" id="PF24827">
    <property type="entry name" value="AstE_AspA_cat"/>
    <property type="match status" value="1"/>
</dbReference>
<dbReference type="PANTHER" id="PTHR37326:SF1">
    <property type="entry name" value="BLL3975 PROTEIN"/>
    <property type="match status" value="1"/>
</dbReference>
<evidence type="ECO:0000256" key="4">
    <source>
        <dbReference type="ARBA" id="ARBA00022833"/>
    </source>
</evidence>
<evidence type="ECO:0000256" key="2">
    <source>
        <dbReference type="ARBA" id="ARBA00022723"/>
    </source>
</evidence>
<keyword evidence="2" id="KW-0479">Metal-binding</keyword>
<dbReference type="PANTHER" id="PTHR37326">
    <property type="entry name" value="BLL3975 PROTEIN"/>
    <property type="match status" value="1"/>
</dbReference>
<evidence type="ECO:0000256" key="1">
    <source>
        <dbReference type="ARBA" id="ARBA00001947"/>
    </source>
</evidence>
<accession>X1C5Q8</accession>
<proteinExistence type="predicted"/>
<evidence type="ECO:0000256" key="3">
    <source>
        <dbReference type="ARBA" id="ARBA00022801"/>
    </source>
</evidence>
<dbReference type="SUPFAM" id="SSF53187">
    <property type="entry name" value="Zn-dependent exopeptidases"/>
    <property type="match status" value="1"/>
</dbReference>
<dbReference type="AlphaFoldDB" id="X1C5Q8"/>
<evidence type="ECO:0000259" key="5">
    <source>
        <dbReference type="Pfam" id="PF24827"/>
    </source>
</evidence>
<keyword evidence="4" id="KW-0862">Zinc</keyword>
<gene>
    <name evidence="6" type="ORF">S01H4_32529</name>
</gene>
<dbReference type="EMBL" id="BART01017019">
    <property type="protein sequence ID" value="GAG88657.1"/>
    <property type="molecule type" value="Genomic_DNA"/>
</dbReference>
<name>X1C5Q8_9ZZZZ</name>
<dbReference type="InterPro" id="IPR053138">
    <property type="entry name" value="N-alpha-Ac-DABA_deacetylase"/>
</dbReference>
<comment type="caution">
    <text evidence="6">The sequence shown here is derived from an EMBL/GenBank/DDBJ whole genome shotgun (WGS) entry which is preliminary data.</text>
</comment>
<dbReference type="GO" id="GO:0046872">
    <property type="term" value="F:metal ion binding"/>
    <property type="evidence" value="ECO:0007669"/>
    <property type="project" value="UniProtKB-KW"/>
</dbReference>
<evidence type="ECO:0000313" key="6">
    <source>
        <dbReference type="EMBL" id="GAG88657.1"/>
    </source>
</evidence>
<dbReference type="InterPro" id="IPR055438">
    <property type="entry name" value="AstE_AspA_cat"/>
</dbReference>
<sequence length="171" mass="18444">MIEPKIIKVGNVEAQPGEKNSGFLKVGEAPLSDINLPVGIINGTRPGPTLCVIAGEHAMEYPGINAAIRIFKDTDPENLRGSLIIVPVVNTPAFETRTPYVCPIDNVNLARAGSLSYRDGTISHIIKRTLIEKIVSISDYLINLHGGDYPELLHPFTIVGFSGDEKVDAIS</sequence>
<dbReference type="Gene3D" id="3.40.630.10">
    <property type="entry name" value="Zn peptidases"/>
    <property type="match status" value="1"/>
</dbReference>
<keyword evidence="3" id="KW-0378">Hydrolase</keyword>